<evidence type="ECO:0000313" key="2">
    <source>
        <dbReference type="Proteomes" id="UP000000814"/>
    </source>
</evidence>
<dbReference type="PIR" id="F97060">
    <property type="entry name" value="F97060"/>
</dbReference>
<dbReference type="Gene3D" id="3.40.50.150">
    <property type="entry name" value="Vaccinia Virus protein VP39"/>
    <property type="match status" value="1"/>
</dbReference>
<keyword evidence="1" id="KW-0808">Transferase</keyword>
<dbReference type="Pfam" id="PF04816">
    <property type="entry name" value="TrmK"/>
    <property type="match status" value="1"/>
</dbReference>
<dbReference type="eggNOG" id="COG2384">
    <property type="taxonomic scope" value="Bacteria"/>
</dbReference>
<organism evidence="1 2">
    <name type="scientific">Clostridium acetobutylicum (strain ATCC 824 / DSM 792 / JCM 1419 / IAM 19013 / LMG 5710 / NBRC 13948 / NRRL B-527 / VKM B-1787 / 2291 / W)</name>
    <dbReference type="NCBI Taxonomy" id="272562"/>
    <lineage>
        <taxon>Bacteria</taxon>
        <taxon>Bacillati</taxon>
        <taxon>Bacillota</taxon>
        <taxon>Clostridia</taxon>
        <taxon>Eubacteriales</taxon>
        <taxon>Clostridiaceae</taxon>
        <taxon>Clostridium</taxon>
    </lineage>
</organism>
<evidence type="ECO:0000313" key="1">
    <source>
        <dbReference type="EMBL" id="AAK79273.1"/>
    </source>
</evidence>
<dbReference type="KEGG" id="cac:CA_C1302"/>
<dbReference type="GO" id="GO:0160105">
    <property type="term" value="F:tRNA (adenine(22)-N1)-methyltransferase activity"/>
    <property type="evidence" value="ECO:0007669"/>
    <property type="project" value="InterPro"/>
</dbReference>
<dbReference type="AlphaFoldDB" id="Q97JI1"/>
<proteinExistence type="predicted"/>
<dbReference type="SUPFAM" id="SSF53335">
    <property type="entry name" value="S-adenosyl-L-methionine-dependent methyltransferases"/>
    <property type="match status" value="1"/>
</dbReference>
<dbReference type="DNASU" id="1117486"/>
<name>Q97JI1_CLOAB</name>
<keyword evidence="1" id="KW-0489">Methyltransferase</keyword>
<dbReference type="InterPro" id="IPR029063">
    <property type="entry name" value="SAM-dependent_MTases_sf"/>
</dbReference>
<dbReference type="GeneID" id="44997808"/>
<dbReference type="GO" id="GO:0032259">
    <property type="term" value="P:methylation"/>
    <property type="evidence" value="ECO:0007669"/>
    <property type="project" value="UniProtKB-KW"/>
</dbReference>
<reference evidence="1 2" key="1">
    <citation type="journal article" date="2001" name="J. Bacteriol.">
        <title>Genome sequence and comparative analysis of the solvent-producing bacterium Clostridium acetobutylicum.</title>
        <authorList>
            <person name="Nolling J."/>
            <person name="Breton G."/>
            <person name="Omelchenko M.V."/>
            <person name="Makarova K.S."/>
            <person name="Zeng Q."/>
            <person name="Gibson R."/>
            <person name="Lee H.M."/>
            <person name="Dubois J."/>
            <person name="Qiu D."/>
            <person name="Hitti J."/>
            <person name="Wolf Y.I."/>
            <person name="Tatusov R.L."/>
            <person name="Sabathe F."/>
            <person name="Doucette-Stamm L."/>
            <person name="Soucaille P."/>
            <person name="Daly M.J."/>
            <person name="Bennett G.N."/>
            <person name="Koonin E.V."/>
            <person name="Smith D.R."/>
        </authorList>
    </citation>
    <scope>NUCLEOTIDE SEQUENCE [LARGE SCALE GENOMIC DNA]</scope>
    <source>
        <strain evidence="2">ATCC 824 / DSM 792 / JCM 1419 / LMG 5710 / VKM B-1787</strain>
    </source>
</reference>
<dbReference type="Proteomes" id="UP000000814">
    <property type="component" value="Chromosome"/>
</dbReference>
<sequence>MEISNRLKSISEVMDRCEIAADIGTDHAYLPIYLIKNNLCKRFIASDVNAGPLKKAINNINKYKLEDKIECRLGSGLNVLKLEEVDVVVIAGMGGNLIRDIIEERLDIFKKLKYAVLQPVQNPEILREYLIKRGFNIIEEQLCIDESKYYEIIKVCYDSKIEDKDDVYYEIGDKLIDMKHPLLKEYINYKIRKYDKIYKNISEESLNALSRKNELSIKIRKLKELLSCL</sequence>
<dbReference type="RefSeq" id="WP_010964614.1">
    <property type="nucleotide sequence ID" value="NC_003030.1"/>
</dbReference>
<dbReference type="PANTHER" id="PTHR38451:SF1">
    <property type="entry name" value="TRNA (ADENINE(22)-N(1))-METHYLTRANSFERASE"/>
    <property type="match status" value="1"/>
</dbReference>
<gene>
    <name evidence="1" type="ordered locus">CA_C1302</name>
</gene>
<protein>
    <submittedName>
        <fullName evidence="1">Predicted SAM-dependent methyltransferase</fullName>
    </submittedName>
</protein>
<dbReference type="InterPro" id="IPR006901">
    <property type="entry name" value="TrmK"/>
</dbReference>
<keyword evidence="2" id="KW-1185">Reference proteome</keyword>
<dbReference type="EMBL" id="AE001437">
    <property type="protein sequence ID" value="AAK79273.1"/>
    <property type="molecule type" value="Genomic_DNA"/>
</dbReference>
<dbReference type="HOGENOM" id="CLU_071037_1_0_9"/>
<dbReference type="STRING" id="272562.CA_C1302"/>
<dbReference type="PIRSF" id="PIRSF018637">
    <property type="entry name" value="TrmK"/>
    <property type="match status" value="1"/>
</dbReference>
<accession>Q97JI1</accession>
<dbReference type="PATRIC" id="fig|272562.8.peg.1503"/>
<dbReference type="PANTHER" id="PTHR38451">
    <property type="entry name" value="TRNA (ADENINE(22)-N(1))-METHYLTRANSFERASE"/>
    <property type="match status" value="1"/>
</dbReference>
<dbReference type="OrthoDB" id="5881184at2"/>